<dbReference type="InterPro" id="IPR050237">
    <property type="entry name" value="ATP-dep_AMP-bd_enzyme"/>
</dbReference>
<feature type="domain" description="AMP-dependent synthetase/ligase" evidence="1">
    <location>
        <begin position="29"/>
        <end position="125"/>
    </location>
</feature>
<evidence type="ECO:0000313" key="2">
    <source>
        <dbReference type="EMBL" id="OXZ26327.1"/>
    </source>
</evidence>
<feature type="non-terminal residue" evidence="2">
    <location>
        <position position="136"/>
    </location>
</feature>
<dbReference type="AlphaFoldDB" id="A0A233V1M7"/>
<name>A0A233V1M7_FINMA</name>
<dbReference type="InterPro" id="IPR000873">
    <property type="entry name" value="AMP-dep_synth/lig_dom"/>
</dbReference>
<dbReference type="Gene3D" id="3.40.50.980">
    <property type="match status" value="1"/>
</dbReference>
<organism evidence="2 3">
    <name type="scientific">Finegoldia magna</name>
    <name type="common">Peptostreptococcus magnus</name>
    <dbReference type="NCBI Taxonomy" id="1260"/>
    <lineage>
        <taxon>Bacteria</taxon>
        <taxon>Bacillati</taxon>
        <taxon>Bacillota</taxon>
        <taxon>Tissierellia</taxon>
        <taxon>Tissierellales</taxon>
        <taxon>Peptoniphilaceae</taxon>
        <taxon>Finegoldia</taxon>
    </lineage>
</organism>
<sequence>MNIELKEKLEKFYDEQVWPHMTLGEFIDDCAKKYGDKIALVDGDVELSYQELNRKACHYANGLLKAGFKKGDRIVLQLPNCHEFVIILFAMFKIGVIPVLSLPAHRKNEIKGILEKSGAKAYIAKDKYLGFSYVDM</sequence>
<dbReference type="PANTHER" id="PTHR43767">
    <property type="entry name" value="LONG-CHAIN-FATTY-ACID--COA LIGASE"/>
    <property type="match status" value="1"/>
</dbReference>
<gene>
    <name evidence="2" type="ORF">B9N49_09715</name>
</gene>
<dbReference type="EMBL" id="NDYC01000059">
    <property type="protein sequence ID" value="OXZ26327.1"/>
    <property type="molecule type" value="Genomic_DNA"/>
</dbReference>
<dbReference type="GO" id="GO:0016874">
    <property type="term" value="F:ligase activity"/>
    <property type="evidence" value="ECO:0007669"/>
    <property type="project" value="UniProtKB-KW"/>
</dbReference>
<reference evidence="3" key="1">
    <citation type="submission" date="2017-04" db="EMBL/GenBank/DDBJ databases">
        <title>Finegoldia magna isolated from orthopedic joint implant-associated infections.</title>
        <authorList>
            <person name="Bjorklund S."/>
            <person name="Bruggemann H."/>
            <person name="Jensen A."/>
            <person name="Hellmark B."/>
            <person name="Soderquist B."/>
        </authorList>
    </citation>
    <scope>NUCLEOTIDE SEQUENCE [LARGE SCALE GENOMIC DNA]</scope>
    <source>
        <strain evidence="3">CCUG 54800</strain>
    </source>
</reference>
<dbReference type="Pfam" id="PF00501">
    <property type="entry name" value="AMP-binding"/>
    <property type="match status" value="1"/>
</dbReference>
<protein>
    <submittedName>
        <fullName evidence="2">2,3-dihydroxybenzoate-AMP ligase</fullName>
    </submittedName>
</protein>
<dbReference type="Proteomes" id="UP000215413">
    <property type="component" value="Unassembled WGS sequence"/>
</dbReference>
<dbReference type="SUPFAM" id="SSF56801">
    <property type="entry name" value="Acetyl-CoA synthetase-like"/>
    <property type="match status" value="1"/>
</dbReference>
<comment type="caution">
    <text evidence="2">The sequence shown here is derived from an EMBL/GenBank/DDBJ whole genome shotgun (WGS) entry which is preliminary data.</text>
</comment>
<accession>A0A233V1M7</accession>
<dbReference type="PANTHER" id="PTHR43767:SF1">
    <property type="entry name" value="NONRIBOSOMAL PEPTIDE SYNTHASE PES1 (EUROFUNG)-RELATED"/>
    <property type="match status" value="1"/>
</dbReference>
<evidence type="ECO:0000259" key="1">
    <source>
        <dbReference type="Pfam" id="PF00501"/>
    </source>
</evidence>
<dbReference type="RefSeq" id="WP_148131895.1">
    <property type="nucleotide sequence ID" value="NZ_NDYC01000059.1"/>
</dbReference>
<proteinExistence type="predicted"/>
<evidence type="ECO:0000313" key="3">
    <source>
        <dbReference type="Proteomes" id="UP000215413"/>
    </source>
</evidence>
<keyword evidence="2" id="KW-0436">Ligase</keyword>